<dbReference type="InterPro" id="IPR007955">
    <property type="entry name" value="Bystin"/>
</dbReference>
<proteinExistence type="inferred from homology"/>
<evidence type="ECO:0000256" key="2">
    <source>
        <dbReference type="SAM" id="MobiDB-lite"/>
    </source>
</evidence>
<dbReference type="AlphaFoldDB" id="A0A0G4G2E8"/>
<feature type="compositionally biased region" description="Acidic residues" evidence="2">
    <location>
        <begin position="55"/>
        <end position="86"/>
    </location>
</feature>
<keyword evidence="4" id="KW-1185">Reference proteome</keyword>
<dbReference type="VEuPathDB" id="CryptoDB:Vbra_16748"/>
<protein>
    <recommendedName>
        <fullName evidence="5">Bystin</fullName>
    </recommendedName>
</protein>
<evidence type="ECO:0008006" key="5">
    <source>
        <dbReference type="Google" id="ProtNLM"/>
    </source>
</evidence>
<dbReference type="InParanoid" id="A0A0G4G2E8"/>
<dbReference type="EMBL" id="CDMY01000553">
    <property type="protein sequence ID" value="CEM22182.1"/>
    <property type="molecule type" value="Genomic_DNA"/>
</dbReference>
<organism evidence="3 4">
    <name type="scientific">Vitrella brassicaformis (strain CCMP3155)</name>
    <dbReference type="NCBI Taxonomy" id="1169540"/>
    <lineage>
        <taxon>Eukaryota</taxon>
        <taxon>Sar</taxon>
        <taxon>Alveolata</taxon>
        <taxon>Colpodellida</taxon>
        <taxon>Vitrellaceae</taxon>
        <taxon>Vitrella</taxon>
    </lineage>
</organism>
<dbReference type="Proteomes" id="UP000041254">
    <property type="component" value="Unassembled WGS sequence"/>
</dbReference>
<evidence type="ECO:0000313" key="3">
    <source>
        <dbReference type="EMBL" id="CEM22182.1"/>
    </source>
</evidence>
<dbReference type="GO" id="GO:0006364">
    <property type="term" value="P:rRNA processing"/>
    <property type="evidence" value="ECO:0007669"/>
    <property type="project" value="TreeGrafter"/>
</dbReference>
<evidence type="ECO:0000256" key="1">
    <source>
        <dbReference type="ARBA" id="ARBA00007114"/>
    </source>
</evidence>
<comment type="similarity">
    <text evidence="1">Belongs to the bystin family.</text>
</comment>
<dbReference type="GO" id="GO:0030515">
    <property type="term" value="F:snoRNA binding"/>
    <property type="evidence" value="ECO:0007669"/>
    <property type="project" value="TreeGrafter"/>
</dbReference>
<dbReference type="OrthoDB" id="2192561at2759"/>
<dbReference type="STRING" id="1169540.A0A0G4G2E8"/>
<sequence>MKKLMILMDESTRHLRVQPRDKASKRHQRQAPEQEEDVPVKLSDKLLKIAREQKDDEDEQDGEDEWVDEDDDEADMADAGDQEEDAPAAAAAASAGVDRESLSKGKRARVRRLEQTLQKLKQKEREKQQPRIKGASEVRFDDTASVARDADGYVMGDAVTEEEERAMQVFLPAPGRDDTDTEPRTLAELILQKIREKEIERFGHAVDDPAANKDRPAPPEGTMMNAAALMETPSGIPPKAVEVYTAIGKWMSQYKSGKLPKAFKVIPRLKAWEEFIYLTDPVNWSPSAMFAATKIFASNMTPAMAQRFYNLVLLPAVREDIQANRRLNFHYYEALKKAVFKPAAWFKGILLPLAQDNCTLREAVIVGSILAKVTMPVIHSAAALTLLCRMRPWYGTTSYFITVLLNKKYALPYKALDEVVDHFHSFVGDTRTLPVLWHRSLLVFAQRYKLLALCATGELEDHHREKLKQVMRAHTHYQITPEVRRELSSAVQGENDMDIE</sequence>
<dbReference type="PANTHER" id="PTHR12821:SF0">
    <property type="entry name" value="BYSTIN"/>
    <property type="match status" value="1"/>
</dbReference>
<dbReference type="GO" id="GO:0005737">
    <property type="term" value="C:cytoplasm"/>
    <property type="evidence" value="ECO:0007669"/>
    <property type="project" value="TreeGrafter"/>
</dbReference>
<evidence type="ECO:0000313" key="4">
    <source>
        <dbReference type="Proteomes" id="UP000041254"/>
    </source>
</evidence>
<name>A0A0G4G2E8_VITBC</name>
<dbReference type="Pfam" id="PF05291">
    <property type="entry name" value="Bystin"/>
    <property type="match status" value="1"/>
</dbReference>
<feature type="compositionally biased region" description="Basic and acidic residues" evidence="2">
    <location>
        <begin position="38"/>
        <end position="54"/>
    </location>
</feature>
<feature type="compositionally biased region" description="Basic and acidic residues" evidence="2">
    <location>
        <begin position="121"/>
        <end position="140"/>
    </location>
</feature>
<reference evidence="3 4" key="1">
    <citation type="submission" date="2014-11" db="EMBL/GenBank/DDBJ databases">
        <authorList>
            <person name="Zhu J."/>
            <person name="Qi W."/>
            <person name="Song R."/>
        </authorList>
    </citation>
    <scope>NUCLEOTIDE SEQUENCE [LARGE SCALE GENOMIC DNA]</scope>
</reference>
<dbReference type="GO" id="GO:0005730">
    <property type="term" value="C:nucleolus"/>
    <property type="evidence" value="ECO:0007669"/>
    <property type="project" value="TreeGrafter"/>
</dbReference>
<dbReference type="PANTHER" id="PTHR12821">
    <property type="entry name" value="BYSTIN"/>
    <property type="match status" value="1"/>
</dbReference>
<feature type="region of interest" description="Disordered" evidence="2">
    <location>
        <begin position="1"/>
        <end position="140"/>
    </location>
</feature>
<accession>A0A0G4G2E8</accession>
<dbReference type="GO" id="GO:0030688">
    <property type="term" value="C:preribosome, small subunit precursor"/>
    <property type="evidence" value="ECO:0007669"/>
    <property type="project" value="TreeGrafter"/>
</dbReference>
<gene>
    <name evidence="3" type="ORF">Vbra_16748</name>
</gene>
<feature type="compositionally biased region" description="Basic and acidic residues" evidence="2">
    <location>
        <begin position="10"/>
        <end position="22"/>
    </location>
</feature>
<feature type="compositionally biased region" description="Low complexity" evidence="2">
    <location>
        <begin position="87"/>
        <end position="96"/>
    </location>
</feature>
<dbReference type="PhylomeDB" id="A0A0G4G2E8"/>